<dbReference type="RefSeq" id="WP_077449343.1">
    <property type="nucleotide sequence ID" value="NZ_FUGD01000115.1"/>
</dbReference>
<reference evidence="4" key="1">
    <citation type="submission" date="2017-02" db="EMBL/GenBank/DDBJ databases">
        <authorList>
            <person name="Mornico D."/>
        </authorList>
    </citation>
    <scope>NUCLEOTIDE SEQUENCE [LARGE SCALE GENOMIC DNA]</scope>
</reference>
<feature type="transmembrane region" description="Helical" evidence="2">
    <location>
        <begin position="427"/>
        <end position="451"/>
    </location>
</feature>
<dbReference type="EMBL" id="FUGD01000115">
    <property type="protein sequence ID" value="SJM37975.1"/>
    <property type="molecule type" value="Genomic_DNA"/>
</dbReference>
<gene>
    <name evidence="3" type="ORF">A1019T_01960</name>
</gene>
<dbReference type="InterPro" id="IPR005240">
    <property type="entry name" value="DUF389"/>
</dbReference>
<feature type="transmembrane region" description="Helical" evidence="2">
    <location>
        <begin position="399"/>
        <end position="421"/>
    </location>
</feature>
<feature type="compositionally biased region" description="Acidic residues" evidence="1">
    <location>
        <begin position="186"/>
        <end position="201"/>
    </location>
</feature>
<organism evidence="3 4">
    <name type="scientific">Psychrobacter pasteurii</name>
    <dbReference type="NCBI Taxonomy" id="1945520"/>
    <lineage>
        <taxon>Bacteria</taxon>
        <taxon>Pseudomonadati</taxon>
        <taxon>Pseudomonadota</taxon>
        <taxon>Gammaproteobacteria</taxon>
        <taxon>Moraxellales</taxon>
        <taxon>Moraxellaceae</taxon>
        <taxon>Psychrobacter</taxon>
    </lineage>
</organism>
<feature type="region of interest" description="Disordered" evidence="1">
    <location>
        <begin position="142"/>
        <end position="241"/>
    </location>
</feature>
<feature type="compositionally biased region" description="Basic and acidic residues" evidence="1">
    <location>
        <begin position="77"/>
        <end position="94"/>
    </location>
</feature>
<evidence type="ECO:0000313" key="3">
    <source>
        <dbReference type="EMBL" id="SJM37975.1"/>
    </source>
</evidence>
<dbReference type="STRING" id="1945520.A1019T_01960"/>
<sequence>MSQVSYIPVPYFQFISKVADFDLTQPLFAPVPNKKIHRHCPFIIIDADYINAPLMDVAVATCEDEEPESTSETTQEQPKEAAETEQQPLKKEQLDYLAKQQAKPEHAKAYENQKTESDEVDSPLDNQNQDISNDHIEVAKEIPEAGSPSSTVADDTNPEPTEHEHEHEPEPEPEPTEKKSAMPEEQSLESEDSFVEDDVPADSEQHTEESQIDAEEEDSSEEEVEDDEDEELSEDEKQKIKKESQLESYKQFLAEQKSKVKIDYPGIRVDIEANALPSRMYFIMNALSAIIASYGLVVNSAAVVIGAMLVAMMLGPISGAALAIIDYRMPFLRKSLLTVLAGAAMVVVIGFIVGFMHQDSPLTNEILSRTQPTSMDLMIALAGGTAGAYAMISPQLSVAVVGVAVATALVPPLAASGILFAHGEGSLGLGALLLALTNIIAIQFTNALVLWSAGFRRLVEDDYKSSPIIAFFRRNAVPLLLLAVIGTYLTYNFNTITKKQKFENEVKESLNTYFIDKGNALTTTQFVPRTDYQTVRAVIRGETRPSSDDAKYLEQQINQIIEQDYPKYQTVRLQIRYIPVIVIESSPSHNDVIDKTDAAILANEQ</sequence>
<dbReference type="OrthoDB" id="9790659at2"/>
<dbReference type="Proteomes" id="UP000188169">
    <property type="component" value="Unassembled WGS sequence"/>
</dbReference>
<feature type="transmembrane region" description="Helical" evidence="2">
    <location>
        <begin position="336"/>
        <end position="355"/>
    </location>
</feature>
<feature type="transmembrane region" description="Helical" evidence="2">
    <location>
        <begin position="472"/>
        <end position="491"/>
    </location>
</feature>
<keyword evidence="2" id="KW-0812">Transmembrane</keyword>
<keyword evidence="4" id="KW-1185">Reference proteome</keyword>
<dbReference type="Pfam" id="PF04087">
    <property type="entry name" value="DUF389"/>
    <property type="match status" value="1"/>
</dbReference>
<keyword evidence="2" id="KW-0472">Membrane</keyword>
<feature type="region of interest" description="Disordered" evidence="1">
    <location>
        <begin position="62"/>
        <end position="130"/>
    </location>
</feature>
<evidence type="ECO:0000256" key="1">
    <source>
        <dbReference type="SAM" id="MobiDB-lite"/>
    </source>
</evidence>
<evidence type="ECO:0008006" key="5">
    <source>
        <dbReference type="Google" id="ProtNLM"/>
    </source>
</evidence>
<keyword evidence="2" id="KW-1133">Transmembrane helix</keyword>
<feature type="compositionally biased region" description="Basic and acidic residues" evidence="1">
    <location>
        <begin position="160"/>
        <end position="182"/>
    </location>
</feature>
<protein>
    <recommendedName>
        <fullName evidence="5">TIGR00341 family protein</fullName>
    </recommendedName>
</protein>
<evidence type="ECO:0000256" key="2">
    <source>
        <dbReference type="SAM" id="Phobius"/>
    </source>
</evidence>
<dbReference type="PANTHER" id="PTHR20992">
    <property type="entry name" value="AT15442P-RELATED"/>
    <property type="match status" value="1"/>
</dbReference>
<evidence type="ECO:0000313" key="4">
    <source>
        <dbReference type="Proteomes" id="UP000188169"/>
    </source>
</evidence>
<dbReference type="AlphaFoldDB" id="A0A1R4EHH9"/>
<dbReference type="PANTHER" id="PTHR20992:SF9">
    <property type="entry name" value="AT15442P-RELATED"/>
    <property type="match status" value="1"/>
</dbReference>
<accession>A0A1R4EHH9</accession>
<name>A0A1R4EHH9_9GAMM</name>
<feature type="transmembrane region" description="Helical" evidence="2">
    <location>
        <begin position="375"/>
        <end position="392"/>
    </location>
</feature>
<proteinExistence type="predicted"/>
<feature type="compositionally biased region" description="Basic and acidic residues" evidence="1">
    <location>
        <begin position="102"/>
        <end position="117"/>
    </location>
</feature>
<feature type="transmembrane region" description="Helical" evidence="2">
    <location>
        <begin position="280"/>
        <end position="297"/>
    </location>
</feature>
<feature type="transmembrane region" description="Helical" evidence="2">
    <location>
        <begin position="303"/>
        <end position="324"/>
    </location>
</feature>
<feature type="compositionally biased region" description="Acidic residues" evidence="1">
    <location>
        <begin position="210"/>
        <end position="234"/>
    </location>
</feature>